<evidence type="ECO:0000256" key="1">
    <source>
        <dbReference type="ARBA" id="ARBA00003041"/>
    </source>
</evidence>
<organism evidence="10 11">
    <name type="scientific">Sporosarcina contaminans</name>
    <dbReference type="NCBI Taxonomy" id="633403"/>
    <lineage>
        <taxon>Bacteria</taxon>
        <taxon>Bacillati</taxon>
        <taxon>Bacillota</taxon>
        <taxon>Bacilli</taxon>
        <taxon>Bacillales</taxon>
        <taxon>Caryophanaceae</taxon>
        <taxon>Sporosarcina</taxon>
    </lineage>
</organism>
<gene>
    <name evidence="10" type="primary">fliH</name>
    <name evidence="10" type="ORF">ACFQ38_03245</name>
</gene>
<name>A0ABW3TUF5_9BACL</name>
<dbReference type="Pfam" id="PF02108">
    <property type="entry name" value="FliH"/>
    <property type="match status" value="1"/>
</dbReference>
<keyword evidence="5" id="KW-0653">Protein transport</keyword>
<evidence type="ECO:0000256" key="7">
    <source>
        <dbReference type="NCBIfam" id="TIGR03825"/>
    </source>
</evidence>
<dbReference type="RefSeq" id="WP_336822467.1">
    <property type="nucleotide sequence ID" value="NZ_JBHTLT010000016.1"/>
</dbReference>
<keyword evidence="10" id="KW-0969">Cilium</keyword>
<evidence type="ECO:0000313" key="10">
    <source>
        <dbReference type="EMBL" id="MFD1204148.1"/>
    </source>
</evidence>
<keyword evidence="10" id="KW-0282">Flagellum</keyword>
<dbReference type="InterPro" id="IPR018035">
    <property type="entry name" value="Flagellar_FliH/T3SS_HrpE"/>
</dbReference>
<evidence type="ECO:0000256" key="5">
    <source>
        <dbReference type="ARBA" id="ARBA00022927"/>
    </source>
</evidence>
<dbReference type="EMBL" id="JBHTLT010000016">
    <property type="protein sequence ID" value="MFD1204148.1"/>
    <property type="molecule type" value="Genomic_DNA"/>
</dbReference>
<dbReference type="InterPro" id="IPR022524">
    <property type="entry name" value="FliH_Bacilli"/>
</dbReference>
<evidence type="ECO:0000256" key="6">
    <source>
        <dbReference type="ARBA" id="ARBA00023225"/>
    </source>
</evidence>
<feature type="domain" description="Flagellar assembly protein FliH/Type III secretion system HrpE" evidence="9">
    <location>
        <begin position="117"/>
        <end position="243"/>
    </location>
</feature>
<proteinExistence type="inferred from homology"/>
<evidence type="ECO:0000256" key="4">
    <source>
        <dbReference type="ARBA" id="ARBA00022795"/>
    </source>
</evidence>
<evidence type="ECO:0000259" key="9">
    <source>
        <dbReference type="Pfam" id="PF02108"/>
    </source>
</evidence>
<dbReference type="PANTHER" id="PTHR34982">
    <property type="entry name" value="YOP PROTEINS TRANSLOCATION PROTEIN L"/>
    <property type="match status" value="1"/>
</dbReference>
<comment type="caution">
    <text evidence="10">The sequence shown here is derived from an EMBL/GenBank/DDBJ whole genome shotgun (WGS) entry which is preliminary data.</text>
</comment>
<dbReference type="NCBIfam" id="TIGR03825">
    <property type="entry name" value="FliH_bacil"/>
    <property type="match status" value="1"/>
</dbReference>
<keyword evidence="3" id="KW-0813">Transport</keyword>
<dbReference type="Proteomes" id="UP001597231">
    <property type="component" value="Unassembled WGS sequence"/>
</dbReference>
<evidence type="ECO:0000256" key="3">
    <source>
        <dbReference type="ARBA" id="ARBA00022448"/>
    </source>
</evidence>
<keyword evidence="4" id="KW-1005">Bacterial flagellum biogenesis</keyword>
<evidence type="ECO:0000313" key="11">
    <source>
        <dbReference type="Proteomes" id="UP001597231"/>
    </source>
</evidence>
<dbReference type="InterPro" id="IPR051472">
    <property type="entry name" value="T3SS_Stator/FliH"/>
</dbReference>
<comment type="function">
    <text evidence="1">Needed for flagellar regrowth and assembly.</text>
</comment>
<reference evidence="11" key="1">
    <citation type="journal article" date="2019" name="Int. J. Syst. Evol. Microbiol.">
        <title>The Global Catalogue of Microorganisms (GCM) 10K type strain sequencing project: providing services to taxonomists for standard genome sequencing and annotation.</title>
        <authorList>
            <consortium name="The Broad Institute Genomics Platform"/>
            <consortium name="The Broad Institute Genome Sequencing Center for Infectious Disease"/>
            <person name="Wu L."/>
            <person name="Ma J."/>
        </authorList>
    </citation>
    <scope>NUCLEOTIDE SEQUENCE [LARGE SCALE GENOMIC DNA]</scope>
    <source>
        <strain evidence="11">CCUG 53915</strain>
    </source>
</reference>
<protein>
    <recommendedName>
        <fullName evidence="7">Flagellar assembly protein FliH</fullName>
    </recommendedName>
</protein>
<keyword evidence="8" id="KW-0175">Coiled coil</keyword>
<feature type="coiled-coil region" evidence="8">
    <location>
        <begin position="50"/>
        <end position="92"/>
    </location>
</feature>
<sequence length="256" mass="29157">MSKLFRSERTISTEGKVKEITIRSLQKPVLNDENDGCSMEAINFEKERLLNEAKRSIEIEKANVEKMRQTALEDIEAMQVAWEQEKLALQQQAYEEAFQAGYEEGRNKAISEMHDSIQTANAAIQSAHDNAKAYLESQERVILEIAMKAASRILGKVLTDDEESFLSIVRRGLKEAREMKEIKLYVSLDHYDIVSSNRAELSAIFPPDIPFLIFANDDFQAEDCIIETNHGRIVVSVDEQLNELKEQLVELMESGD</sequence>
<keyword evidence="11" id="KW-1185">Reference proteome</keyword>
<comment type="similarity">
    <text evidence="2">Belongs to the FliH family.</text>
</comment>
<keyword evidence="10" id="KW-0966">Cell projection</keyword>
<keyword evidence="6" id="KW-1006">Bacterial flagellum protein export</keyword>
<accession>A0ABW3TUF5</accession>
<evidence type="ECO:0000256" key="2">
    <source>
        <dbReference type="ARBA" id="ARBA00006602"/>
    </source>
</evidence>
<evidence type="ECO:0000256" key="8">
    <source>
        <dbReference type="SAM" id="Coils"/>
    </source>
</evidence>
<dbReference type="PANTHER" id="PTHR34982:SF1">
    <property type="entry name" value="FLAGELLAR ASSEMBLY PROTEIN FLIH"/>
    <property type="match status" value="1"/>
</dbReference>